<feature type="transmembrane region" description="Helical" evidence="1">
    <location>
        <begin position="83"/>
        <end position="101"/>
    </location>
</feature>
<dbReference type="EMBL" id="ML978125">
    <property type="protein sequence ID" value="KAF2099462.1"/>
    <property type="molecule type" value="Genomic_DNA"/>
</dbReference>
<comment type="caution">
    <text evidence="2">The sequence shown here is derived from an EMBL/GenBank/DDBJ whole genome shotgun (WGS) entry which is preliminary data.</text>
</comment>
<evidence type="ECO:0000313" key="3">
    <source>
        <dbReference type="Proteomes" id="UP000799772"/>
    </source>
</evidence>
<dbReference type="SUPFAM" id="SSF51735">
    <property type="entry name" value="NAD(P)-binding Rossmann-fold domains"/>
    <property type="match status" value="1"/>
</dbReference>
<dbReference type="AlphaFoldDB" id="A0A9P4M9K6"/>
<accession>A0A9P4M9K6</accession>
<keyword evidence="3" id="KW-1185">Reference proteome</keyword>
<protein>
    <submittedName>
        <fullName evidence="2">DUF1776-domain-containing protein</fullName>
    </submittedName>
</protein>
<evidence type="ECO:0000256" key="1">
    <source>
        <dbReference type="SAM" id="Phobius"/>
    </source>
</evidence>
<keyword evidence="1" id="KW-0812">Transmembrane</keyword>
<dbReference type="InterPro" id="IPR013952">
    <property type="entry name" value="DUF1776_fun"/>
</dbReference>
<keyword evidence="1" id="KW-1133">Transmembrane helix</keyword>
<dbReference type="OrthoDB" id="5308060at2759"/>
<gene>
    <name evidence="2" type="ORF">NA57DRAFT_37931</name>
</gene>
<sequence length="449" mass="49019">MTSDDQHFLDLLSSVSKDIRKFSTEAAEATDRQIDLLASKIRSTLSNSPWLPESARPKPQAPPLPVPTTLFERLGVWISRNRALTAAIVAFFGTGAVLVYYQRNVRRRSRRAKRAGNGARKEVVVVAGPASAAVTKSLAMDLEKRGFIVYVVVHSVEEEQEVDELARGDVRPLNLELVEPLTSQLAIERFNQLLATPHGDGTSRHLQFTGLVLVPDLVYPSGPIETVSAELWSDALTAKVVGTVATTQAFLPTVCAHKARVLVLTPSIVPSLRPAFHGVETAVVGALEGFTHTLQRELGTLGIPVTQLRLGSFDCSTIGERTHMLPLSSSATLMWPLSARNLYAQNFLSQGRIGMNNGIFTESGSSPKGSSLRELHHAVFDNLTQRYPQQVVRVGRGSLIYDLVGRFVPGGLVGWILGMRRVSLDEVAQARMEDSVAAWEKVERSTTIS</sequence>
<evidence type="ECO:0000313" key="2">
    <source>
        <dbReference type="EMBL" id="KAF2099462.1"/>
    </source>
</evidence>
<dbReference type="InterPro" id="IPR036291">
    <property type="entry name" value="NAD(P)-bd_dom_sf"/>
</dbReference>
<organism evidence="2 3">
    <name type="scientific">Rhizodiscina lignyota</name>
    <dbReference type="NCBI Taxonomy" id="1504668"/>
    <lineage>
        <taxon>Eukaryota</taxon>
        <taxon>Fungi</taxon>
        <taxon>Dikarya</taxon>
        <taxon>Ascomycota</taxon>
        <taxon>Pezizomycotina</taxon>
        <taxon>Dothideomycetes</taxon>
        <taxon>Pleosporomycetidae</taxon>
        <taxon>Aulographales</taxon>
        <taxon>Rhizodiscinaceae</taxon>
        <taxon>Rhizodiscina</taxon>
    </lineage>
</organism>
<dbReference type="PANTHER" id="PTHR43313:SF1">
    <property type="entry name" value="3BETA-HYDROXYSTEROID DEHYDROGENASE DHS-16"/>
    <property type="match status" value="1"/>
</dbReference>
<dbReference type="PANTHER" id="PTHR43313">
    <property type="entry name" value="SHORT-CHAIN DEHYDROGENASE/REDUCTASE FAMILY 9C"/>
    <property type="match status" value="1"/>
</dbReference>
<keyword evidence="1" id="KW-0472">Membrane</keyword>
<proteinExistence type="predicted"/>
<name>A0A9P4M9K6_9PEZI</name>
<dbReference type="Proteomes" id="UP000799772">
    <property type="component" value="Unassembled WGS sequence"/>
</dbReference>
<dbReference type="Gene3D" id="3.40.50.720">
    <property type="entry name" value="NAD(P)-binding Rossmann-like Domain"/>
    <property type="match status" value="1"/>
</dbReference>
<reference evidence="2" key="1">
    <citation type="journal article" date="2020" name="Stud. Mycol.">
        <title>101 Dothideomycetes genomes: a test case for predicting lifestyles and emergence of pathogens.</title>
        <authorList>
            <person name="Haridas S."/>
            <person name="Albert R."/>
            <person name="Binder M."/>
            <person name="Bloem J."/>
            <person name="Labutti K."/>
            <person name="Salamov A."/>
            <person name="Andreopoulos B."/>
            <person name="Baker S."/>
            <person name="Barry K."/>
            <person name="Bills G."/>
            <person name="Bluhm B."/>
            <person name="Cannon C."/>
            <person name="Castanera R."/>
            <person name="Culley D."/>
            <person name="Daum C."/>
            <person name="Ezra D."/>
            <person name="Gonzalez J."/>
            <person name="Henrissat B."/>
            <person name="Kuo A."/>
            <person name="Liang C."/>
            <person name="Lipzen A."/>
            <person name="Lutzoni F."/>
            <person name="Magnuson J."/>
            <person name="Mondo S."/>
            <person name="Nolan M."/>
            <person name="Ohm R."/>
            <person name="Pangilinan J."/>
            <person name="Park H.-J."/>
            <person name="Ramirez L."/>
            <person name="Alfaro M."/>
            <person name="Sun H."/>
            <person name="Tritt A."/>
            <person name="Yoshinaga Y."/>
            <person name="Zwiers L.-H."/>
            <person name="Turgeon B."/>
            <person name="Goodwin S."/>
            <person name="Spatafora J."/>
            <person name="Crous P."/>
            <person name="Grigoriev I."/>
        </authorList>
    </citation>
    <scope>NUCLEOTIDE SEQUENCE</scope>
    <source>
        <strain evidence="2">CBS 133067</strain>
    </source>
</reference>
<dbReference type="Pfam" id="PF08643">
    <property type="entry name" value="DUF1776"/>
    <property type="match status" value="1"/>
</dbReference>